<dbReference type="Proteomes" id="UP000799438">
    <property type="component" value="Unassembled WGS sequence"/>
</dbReference>
<evidence type="ECO:0000256" key="1">
    <source>
        <dbReference type="SAM" id="MobiDB-lite"/>
    </source>
</evidence>
<feature type="compositionally biased region" description="Polar residues" evidence="1">
    <location>
        <begin position="12"/>
        <end position="27"/>
    </location>
</feature>
<dbReference type="AlphaFoldDB" id="A0A6A6BQG6"/>
<reference evidence="2" key="1">
    <citation type="journal article" date="2020" name="Stud. Mycol.">
        <title>101 Dothideomycetes genomes: a test case for predicting lifestyles and emergence of pathogens.</title>
        <authorList>
            <person name="Haridas S."/>
            <person name="Albert R."/>
            <person name="Binder M."/>
            <person name="Bloem J."/>
            <person name="Labutti K."/>
            <person name="Salamov A."/>
            <person name="Andreopoulos B."/>
            <person name="Baker S."/>
            <person name="Barry K."/>
            <person name="Bills G."/>
            <person name="Bluhm B."/>
            <person name="Cannon C."/>
            <person name="Castanera R."/>
            <person name="Culley D."/>
            <person name="Daum C."/>
            <person name="Ezra D."/>
            <person name="Gonzalez J."/>
            <person name="Henrissat B."/>
            <person name="Kuo A."/>
            <person name="Liang C."/>
            <person name="Lipzen A."/>
            <person name="Lutzoni F."/>
            <person name="Magnuson J."/>
            <person name="Mondo S."/>
            <person name="Nolan M."/>
            <person name="Ohm R."/>
            <person name="Pangilinan J."/>
            <person name="Park H.-J."/>
            <person name="Ramirez L."/>
            <person name="Alfaro M."/>
            <person name="Sun H."/>
            <person name="Tritt A."/>
            <person name="Yoshinaga Y."/>
            <person name="Zwiers L.-H."/>
            <person name="Turgeon B."/>
            <person name="Goodwin S."/>
            <person name="Spatafora J."/>
            <person name="Crous P."/>
            <person name="Grigoriev I."/>
        </authorList>
    </citation>
    <scope>NUCLEOTIDE SEQUENCE</scope>
    <source>
        <strain evidence="2">CBS 121167</strain>
    </source>
</reference>
<keyword evidence="3" id="KW-1185">Reference proteome</keyword>
<feature type="compositionally biased region" description="Basic residues" evidence="1">
    <location>
        <begin position="187"/>
        <end position="197"/>
    </location>
</feature>
<feature type="compositionally biased region" description="Basic and acidic residues" evidence="1">
    <location>
        <begin position="305"/>
        <end position="318"/>
    </location>
</feature>
<dbReference type="EMBL" id="ML995478">
    <property type="protein sequence ID" value="KAF2145047.1"/>
    <property type="molecule type" value="Genomic_DNA"/>
</dbReference>
<feature type="compositionally biased region" description="Low complexity" evidence="1">
    <location>
        <begin position="98"/>
        <end position="109"/>
    </location>
</feature>
<proteinExistence type="predicted"/>
<organism evidence="2 3">
    <name type="scientific">Aplosporella prunicola CBS 121167</name>
    <dbReference type="NCBI Taxonomy" id="1176127"/>
    <lineage>
        <taxon>Eukaryota</taxon>
        <taxon>Fungi</taxon>
        <taxon>Dikarya</taxon>
        <taxon>Ascomycota</taxon>
        <taxon>Pezizomycotina</taxon>
        <taxon>Dothideomycetes</taxon>
        <taxon>Dothideomycetes incertae sedis</taxon>
        <taxon>Botryosphaeriales</taxon>
        <taxon>Aplosporellaceae</taxon>
        <taxon>Aplosporella</taxon>
    </lineage>
</organism>
<dbReference type="RefSeq" id="XP_033400759.1">
    <property type="nucleotide sequence ID" value="XM_033543936.1"/>
</dbReference>
<accession>A0A6A6BQG6</accession>
<feature type="region of interest" description="Disordered" evidence="1">
    <location>
        <begin position="137"/>
        <end position="208"/>
    </location>
</feature>
<feature type="region of interest" description="Disordered" evidence="1">
    <location>
        <begin position="71"/>
        <end position="109"/>
    </location>
</feature>
<evidence type="ECO:0000313" key="3">
    <source>
        <dbReference type="Proteomes" id="UP000799438"/>
    </source>
</evidence>
<protein>
    <submittedName>
        <fullName evidence="2">Uncharacterized protein</fullName>
    </submittedName>
</protein>
<evidence type="ECO:0000313" key="2">
    <source>
        <dbReference type="EMBL" id="KAF2145047.1"/>
    </source>
</evidence>
<name>A0A6A6BQG6_9PEZI</name>
<dbReference type="GeneID" id="54301433"/>
<gene>
    <name evidence="2" type="ORF">K452DRAFT_316176</name>
</gene>
<feature type="region of interest" description="Disordered" evidence="1">
    <location>
        <begin position="275"/>
        <end position="318"/>
    </location>
</feature>
<feature type="region of interest" description="Disordered" evidence="1">
    <location>
        <begin position="1"/>
        <end position="28"/>
    </location>
</feature>
<sequence length="318" mass="35987">MPSQRPRRNAISGPSTSQLYTSRGTQYTDEELETHFRSTATPPFPSAVLSLRQHGAMPIESVSPMYNCNVEVDSQRPRNPPPSPQSSSPPGTPEERPSSPNLPLSPSLSPYSIYPNSPFGPFHEFDFNYTNSHNANSPAHDSYSPLSTPISTTRQNYPYYPAPPPNFRPSLSVRHGVHKRDNTSGTRPRRQRRHGEHRTRAPGSLQCSRNAPDFLIQDIMSGEPEPDCECRRWTWPSFSSTSHTWSSRVAAATRRHLMRETAGVSWEREQARQVDSLAESFRRQQIREDDAEETVMNAEETEAGAEQRDEDMHESKDQ</sequence>
<feature type="compositionally biased region" description="Acidic residues" evidence="1">
    <location>
        <begin position="289"/>
        <end position="303"/>
    </location>
</feature>
<feature type="compositionally biased region" description="Polar residues" evidence="1">
    <location>
        <begin position="137"/>
        <end position="156"/>
    </location>
</feature>